<feature type="domain" description="RRM" evidence="3">
    <location>
        <begin position="85"/>
        <end position="161"/>
    </location>
</feature>
<evidence type="ECO:0000313" key="5">
    <source>
        <dbReference type="Proteomes" id="UP000188320"/>
    </source>
</evidence>
<dbReference type="OrthoDB" id="277802at2759"/>
<name>A0A1R1PP19_ZANCU</name>
<dbReference type="InterPro" id="IPR012677">
    <property type="entry name" value="Nucleotide-bd_a/b_plait_sf"/>
</dbReference>
<dbReference type="SMART" id="SM00360">
    <property type="entry name" value="RRM"/>
    <property type="match status" value="1"/>
</dbReference>
<dbReference type="SUPFAM" id="SSF54928">
    <property type="entry name" value="RNA-binding domain, RBD"/>
    <property type="match status" value="1"/>
</dbReference>
<sequence>MVQFARYDSYVSAVSDGKDLDEYKSHLKIEKVCEKREKLMRQVESKPGLGIAGIPGIIPQPMGVPGPYNYAGVGGPVLTANLPNKILFLQQIPSQVNKQELEHTFRSMYGFVEVRTVPGKSSIAFVEFEDEGSAIEAKNVLGNEWNLKEGQPPVLITFAKR</sequence>
<accession>A0A1R1PP19</accession>
<evidence type="ECO:0000256" key="1">
    <source>
        <dbReference type="ARBA" id="ARBA00022884"/>
    </source>
</evidence>
<gene>
    <name evidence="4" type="ORF">AX774_g3812</name>
</gene>
<dbReference type="Proteomes" id="UP000188320">
    <property type="component" value="Unassembled WGS sequence"/>
</dbReference>
<dbReference type="Gene3D" id="3.30.70.330">
    <property type="match status" value="1"/>
</dbReference>
<evidence type="ECO:0000313" key="4">
    <source>
        <dbReference type="EMBL" id="OMH82691.1"/>
    </source>
</evidence>
<organism evidence="4 5">
    <name type="scientific">Zancudomyces culisetae</name>
    <name type="common">Gut fungus</name>
    <name type="synonym">Smittium culisetae</name>
    <dbReference type="NCBI Taxonomy" id="1213189"/>
    <lineage>
        <taxon>Eukaryota</taxon>
        <taxon>Fungi</taxon>
        <taxon>Fungi incertae sedis</taxon>
        <taxon>Zoopagomycota</taxon>
        <taxon>Kickxellomycotina</taxon>
        <taxon>Harpellomycetes</taxon>
        <taxon>Harpellales</taxon>
        <taxon>Legeriomycetaceae</taxon>
        <taxon>Zancudomyces</taxon>
    </lineage>
</organism>
<dbReference type="GO" id="GO:1990904">
    <property type="term" value="C:ribonucleoprotein complex"/>
    <property type="evidence" value="ECO:0007669"/>
    <property type="project" value="UniProtKB-KW"/>
</dbReference>
<dbReference type="Pfam" id="PF00076">
    <property type="entry name" value="RRM_1"/>
    <property type="match status" value="1"/>
</dbReference>
<dbReference type="FunFam" id="3.30.70.330:FF:000029">
    <property type="entry name" value="U2 small nuclear ribonucleoprotein B"/>
    <property type="match status" value="1"/>
</dbReference>
<keyword evidence="1 2" id="KW-0694">RNA-binding</keyword>
<dbReference type="InterPro" id="IPR000504">
    <property type="entry name" value="RRM_dom"/>
</dbReference>
<comment type="caution">
    <text evidence="4">The sequence shown here is derived from an EMBL/GenBank/DDBJ whole genome shotgun (WGS) entry which is preliminary data.</text>
</comment>
<evidence type="ECO:0000256" key="2">
    <source>
        <dbReference type="PROSITE-ProRule" id="PRU00176"/>
    </source>
</evidence>
<dbReference type="PROSITE" id="PS50102">
    <property type="entry name" value="RRM"/>
    <property type="match status" value="1"/>
</dbReference>
<reference evidence="5" key="1">
    <citation type="submission" date="2017-01" db="EMBL/GenBank/DDBJ databases">
        <authorList>
            <person name="Wang Y."/>
            <person name="White M."/>
            <person name="Kvist S."/>
            <person name="Moncalvo J.-M."/>
        </authorList>
    </citation>
    <scope>NUCLEOTIDE SEQUENCE [LARGE SCALE GENOMIC DNA]</scope>
    <source>
        <strain evidence="5">COL-18-3</strain>
    </source>
</reference>
<dbReference type="GO" id="GO:0003723">
    <property type="term" value="F:RNA binding"/>
    <property type="evidence" value="ECO:0007669"/>
    <property type="project" value="UniProtKB-UniRule"/>
</dbReference>
<proteinExistence type="predicted"/>
<dbReference type="EMBL" id="LSSK01000613">
    <property type="protein sequence ID" value="OMH82691.1"/>
    <property type="molecule type" value="Genomic_DNA"/>
</dbReference>
<protein>
    <submittedName>
        <fullName evidence="4">U1 small nuclear ribonucleoprotein A</fullName>
    </submittedName>
</protein>
<evidence type="ECO:0000259" key="3">
    <source>
        <dbReference type="PROSITE" id="PS50102"/>
    </source>
</evidence>
<keyword evidence="5" id="KW-1185">Reference proteome</keyword>
<dbReference type="AlphaFoldDB" id="A0A1R1PP19"/>
<keyword evidence="4" id="KW-0687">Ribonucleoprotein</keyword>
<dbReference type="InterPro" id="IPR035979">
    <property type="entry name" value="RBD_domain_sf"/>
</dbReference>
<dbReference type="PANTHER" id="PTHR10501">
    <property type="entry name" value="U1 SMALL NUCLEAR RIBONUCLEOPROTEIN A/U2 SMALL NUCLEAR RIBONUCLEOPROTEIN B"/>
    <property type="match status" value="1"/>
</dbReference>
<dbReference type="CDD" id="cd12247">
    <property type="entry name" value="RRM2_U1A_like"/>
    <property type="match status" value="1"/>
</dbReference>